<dbReference type="PANTHER" id="PTHR36322:SF3">
    <property type="entry name" value="TRANSMEMBRANE PROTEIN"/>
    <property type="match status" value="1"/>
</dbReference>
<dbReference type="EMBL" id="SZYD01000001">
    <property type="protein sequence ID" value="KAD7478886.1"/>
    <property type="molecule type" value="Genomic_DNA"/>
</dbReference>
<dbReference type="PANTHER" id="PTHR36322">
    <property type="entry name" value="TRANSMEMBRANE PROTEIN"/>
    <property type="match status" value="1"/>
</dbReference>
<dbReference type="AlphaFoldDB" id="A0A5N6Q4A0"/>
<organism evidence="2 3">
    <name type="scientific">Mikania micrantha</name>
    <name type="common">bitter vine</name>
    <dbReference type="NCBI Taxonomy" id="192012"/>
    <lineage>
        <taxon>Eukaryota</taxon>
        <taxon>Viridiplantae</taxon>
        <taxon>Streptophyta</taxon>
        <taxon>Embryophyta</taxon>
        <taxon>Tracheophyta</taxon>
        <taxon>Spermatophyta</taxon>
        <taxon>Magnoliopsida</taxon>
        <taxon>eudicotyledons</taxon>
        <taxon>Gunneridae</taxon>
        <taxon>Pentapetalae</taxon>
        <taxon>asterids</taxon>
        <taxon>campanulids</taxon>
        <taxon>Asterales</taxon>
        <taxon>Asteraceae</taxon>
        <taxon>Asteroideae</taxon>
        <taxon>Heliantheae alliance</taxon>
        <taxon>Eupatorieae</taxon>
        <taxon>Mikania</taxon>
    </lineage>
</organism>
<keyword evidence="1" id="KW-1133">Transmembrane helix</keyword>
<sequence length="142" mass="15786">MFQCFYFRLPSKSKLKSENDPQTTPLIINGNDYDGELHNPTTAIALILTSWLHGRRLRYLILALCLPLLIPIVIASIPVICAVEICFRFWRHRRRLISGPPEDVEGGGEVVAVSLLERYLDDQLGLVIEFACGCDDGGDGSG</sequence>
<keyword evidence="1" id="KW-0472">Membrane</keyword>
<reference evidence="2 3" key="1">
    <citation type="submission" date="2019-05" db="EMBL/GenBank/DDBJ databases">
        <title>Mikania micrantha, genome provides insights into the molecular mechanism of rapid growth.</title>
        <authorList>
            <person name="Liu B."/>
        </authorList>
    </citation>
    <scope>NUCLEOTIDE SEQUENCE [LARGE SCALE GENOMIC DNA]</scope>
    <source>
        <strain evidence="2">NLD-2019</strain>
        <tissue evidence="2">Leaf</tissue>
    </source>
</reference>
<dbReference type="Proteomes" id="UP000326396">
    <property type="component" value="Linkage Group LG1"/>
</dbReference>
<accession>A0A5N6Q4A0</accession>
<keyword evidence="1" id="KW-0812">Transmembrane</keyword>
<keyword evidence="3" id="KW-1185">Reference proteome</keyword>
<feature type="transmembrane region" description="Helical" evidence="1">
    <location>
        <begin position="59"/>
        <end position="87"/>
    </location>
</feature>
<dbReference type="OrthoDB" id="1723207at2759"/>
<evidence type="ECO:0000313" key="2">
    <source>
        <dbReference type="EMBL" id="KAD7478886.1"/>
    </source>
</evidence>
<evidence type="ECO:0000313" key="3">
    <source>
        <dbReference type="Proteomes" id="UP000326396"/>
    </source>
</evidence>
<comment type="caution">
    <text evidence="2">The sequence shown here is derived from an EMBL/GenBank/DDBJ whole genome shotgun (WGS) entry which is preliminary data.</text>
</comment>
<evidence type="ECO:0000256" key="1">
    <source>
        <dbReference type="SAM" id="Phobius"/>
    </source>
</evidence>
<proteinExistence type="predicted"/>
<name>A0A5N6Q4A0_9ASTR</name>
<gene>
    <name evidence="2" type="ORF">E3N88_02022</name>
</gene>
<protein>
    <submittedName>
        <fullName evidence="2">Uncharacterized protein</fullName>
    </submittedName>
</protein>